<gene>
    <name evidence="2" type="ORF">HNQ75_002619</name>
</gene>
<name>A0A7W9YYK4_9HYPH</name>
<proteinExistence type="predicted"/>
<keyword evidence="3" id="KW-1185">Reference proteome</keyword>
<dbReference type="EMBL" id="JACHEJ010000006">
    <property type="protein sequence ID" value="MBB6180637.1"/>
    <property type="molecule type" value="Genomic_DNA"/>
</dbReference>
<dbReference type="RefSeq" id="WP_077549791.1">
    <property type="nucleotide sequence ID" value="NZ_JACHEJ010000006.1"/>
</dbReference>
<evidence type="ECO:0000313" key="3">
    <source>
        <dbReference type="Proteomes" id="UP000535501"/>
    </source>
</evidence>
<dbReference type="AlphaFoldDB" id="A0A7W9YYK4"/>
<sequence>MLSGLAPLLASVAAIDAAAFVNRLRRNAVLYALMLLFVLTAYGALVAAAALAIAQHLGTVGALLTIAGGGLFVALVIFLIAGSMARAEERRKREAAANSGGRALMITAGLSALPILVRSRPLAALAIAGGLGFLAMRSMDMIAPMMGKREGNPPRHDMPPR</sequence>
<evidence type="ECO:0000256" key="1">
    <source>
        <dbReference type="SAM" id="Phobius"/>
    </source>
</evidence>
<feature type="transmembrane region" description="Helical" evidence="1">
    <location>
        <begin position="6"/>
        <end position="22"/>
    </location>
</feature>
<keyword evidence="1" id="KW-1133">Transmembrane helix</keyword>
<reference evidence="2 3" key="1">
    <citation type="submission" date="2020-08" db="EMBL/GenBank/DDBJ databases">
        <title>Genomic Encyclopedia of Type Strains, Phase IV (KMG-IV): sequencing the most valuable type-strain genomes for metagenomic binning, comparative biology and taxonomic classification.</title>
        <authorList>
            <person name="Goeker M."/>
        </authorList>
    </citation>
    <scope>NUCLEOTIDE SEQUENCE [LARGE SCALE GENOMIC DNA]</scope>
    <source>
        <strain evidence="2 3">DSM 102134</strain>
    </source>
</reference>
<keyword evidence="1" id="KW-0812">Transmembrane</keyword>
<protein>
    <submittedName>
        <fullName evidence="2">Zinc transporter ZupT</fullName>
    </submittedName>
</protein>
<dbReference type="Proteomes" id="UP000535501">
    <property type="component" value="Unassembled WGS sequence"/>
</dbReference>
<feature type="transmembrane region" description="Helical" evidence="1">
    <location>
        <begin position="122"/>
        <end position="139"/>
    </location>
</feature>
<keyword evidence="1" id="KW-0472">Membrane</keyword>
<accession>A0A7W9YYK4</accession>
<feature type="transmembrane region" description="Helical" evidence="1">
    <location>
        <begin position="60"/>
        <end position="83"/>
    </location>
</feature>
<evidence type="ECO:0000313" key="2">
    <source>
        <dbReference type="EMBL" id="MBB6180637.1"/>
    </source>
</evidence>
<feature type="transmembrane region" description="Helical" evidence="1">
    <location>
        <begin position="95"/>
        <end position="116"/>
    </location>
</feature>
<feature type="transmembrane region" description="Helical" evidence="1">
    <location>
        <begin position="29"/>
        <end position="54"/>
    </location>
</feature>
<organism evidence="2 3">
    <name type="scientific">Pseudorhizobium flavum</name>
    <dbReference type="NCBI Taxonomy" id="1335061"/>
    <lineage>
        <taxon>Bacteria</taxon>
        <taxon>Pseudomonadati</taxon>
        <taxon>Pseudomonadota</taxon>
        <taxon>Alphaproteobacteria</taxon>
        <taxon>Hyphomicrobiales</taxon>
        <taxon>Rhizobiaceae</taxon>
        <taxon>Rhizobium/Agrobacterium group</taxon>
        <taxon>Pseudorhizobium</taxon>
    </lineage>
</organism>
<comment type="caution">
    <text evidence="2">The sequence shown here is derived from an EMBL/GenBank/DDBJ whole genome shotgun (WGS) entry which is preliminary data.</text>
</comment>